<evidence type="ECO:0000256" key="1">
    <source>
        <dbReference type="SAM" id="MobiDB-lite"/>
    </source>
</evidence>
<evidence type="ECO:0000313" key="2">
    <source>
        <dbReference type="EMBL" id="KUP91994.1"/>
    </source>
</evidence>
<accession>A0A132BUN2</accession>
<keyword evidence="3" id="KW-1185">Reference proteome</keyword>
<reference evidence="2 3" key="1">
    <citation type="submission" date="2015-12" db="EMBL/GenBank/DDBJ databases">
        <title>Genome sequence of the marine Rhodobacteraceae strain O3.65, Candidatus Tritonibacter horizontis.</title>
        <authorList>
            <person name="Poehlein A."/>
            <person name="Giebel H.A."/>
            <person name="Voget S."/>
            <person name="Brinkhoff T."/>
        </authorList>
    </citation>
    <scope>NUCLEOTIDE SEQUENCE [LARGE SCALE GENOMIC DNA]</scope>
    <source>
        <strain evidence="2 3">O3.65</strain>
    </source>
</reference>
<proteinExistence type="predicted"/>
<feature type="region of interest" description="Disordered" evidence="1">
    <location>
        <begin position="1"/>
        <end position="22"/>
    </location>
</feature>
<organism evidence="2 3">
    <name type="scientific">Tritonibacter horizontis</name>
    <dbReference type="NCBI Taxonomy" id="1768241"/>
    <lineage>
        <taxon>Bacteria</taxon>
        <taxon>Pseudomonadati</taxon>
        <taxon>Pseudomonadota</taxon>
        <taxon>Alphaproteobacteria</taxon>
        <taxon>Rhodobacterales</taxon>
        <taxon>Paracoccaceae</taxon>
        <taxon>Tritonibacter</taxon>
    </lineage>
</organism>
<sequence>MIEGAPVTRRSAFGAQDQALARRPAPGLERLEIIAEAAGRGLWGQGARRDATSGRAADPSAMAGVTAGTDQP</sequence>
<dbReference type="Proteomes" id="UP000068382">
    <property type="component" value="Unassembled WGS sequence"/>
</dbReference>
<evidence type="ECO:0000313" key="3">
    <source>
        <dbReference type="Proteomes" id="UP000068382"/>
    </source>
</evidence>
<feature type="region of interest" description="Disordered" evidence="1">
    <location>
        <begin position="42"/>
        <end position="72"/>
    </location>
</feature>
<name>A0A132BUN2_9RHOB</name>
<dbReference type="EMBL" id="LPUY01000080">
    <property type="protein sequence ID" value="KUP91994.1"/>
    <property type="molecule type" value="Genomic_DNA"/>
</dbReference>
<dbReference type="RefSeq" id="WP_068245762.1">
    <property type="nucleotide sequence ID" value="NZ_LPUY01000080.1"/>
</dbReference>
<protein>
    <submittedName>
        <fullName evidence="2">Uncharacterized protein</fullName>
    </submittedName>
</protein>
<dbReference type="AlphaFoldDB" id="A0A132BUN2"/>
<comment type="caution">
    <text evidence="2">The sequence shown here is derived from an EMBL/GenBank/DDBJ whole genome shotgun (WGS) entry which is preliminary data.</text>
</comment>
<gene>
    <name evidence="2" type="ORF">TRIHO_31770</name>
</gene>